<dbReference type="InterPro" id="IPR044203">
    <property type="entry name" value="GlbO/GLB3-like"/>
</dbReference>
<accession>A0A4Y9F6Q2</accession>
<evidence type="ECO:0000256" key="2">
    <source>
        <dbReference type="ARBA" id="ARBA00022617"/>
    </source>
</evidence>
<dbReference type="SUPFAM" id="SSF46458">
    <property type="entry name" value="Globin-like"/>
    <property type="match status" value="1"/>
</dbReference>
<name>A0A4Y9F6Q2_9MICC</name>
<dbReference type="PANTHER" id="PTHR47366">
    <property type="entry name" value="TWO-ON-TWO HEMOGLOBIN-3"/>
    <property type="match status" value="1"/>
</dbReference>
<keyword evidence="2 6" id="KW-0349">Heme</keyword>
<dbReference type="CDD" id="cd14771">
    <property type="entry name" value="TrHb2_Mt-trHbO-like_O"/>
    <property type="match status" value="1"/>
</dbReference>
<dbReference type="GO" id="GO:0046872">
    <property type="term" value="F:metal ion binding"/>
    <property type="evidence" value="ECO:0007669"/>
    <property type="project" value="UniProtKB-KW"/>
</dbReference>
<dbReference type="InterPro" id="IPR009050">
    <property type="entry name" value="Globin-like_sf"/>
</dbReference>
<dbReference type="GO" id="GO:0005344">
    <property type="term" value="F:oxygen carrier activity"/>
    <property type="evidence" value="ECO:0007669"/>
    <property type="project" value="InterPro"/>
</dbReference>
<keyword evidence="4" id="KW-0408">Iron</keyword>
<dbReference type="GO" id="GO:0020037">
    <property type="term" value="F:heme binding"/>
    <property type="evidence" value="ECO:0007669"/>
    <property type="project" value="InterPro"/>
</dbReference>
<dbReference type="GO" id="GO:0019825">
    <property type="term" value="F:oxygen binding"/>
    <property type="evidence" value="ECO:0007669"/>
    <property type="project" value="InterPro"/>
</dbReference>
<organism evidence="8 9">
    <name type="scientific">Rothia nasimurium</name>
    <dbReference type="NCBI Taxonomy" id="85336"/>
    <lineage>
        <taxon>Bacteria</taxon>
        <taxon>Bacillati</taxon>
        <taxon>Actinomycetota</taxon>
        <taxon>Actinomycetes</taxon>
        <taxon>Micrococcales</taxon>
        <taxon>Micrococcaceae</taxon>
        <taxon>Rothia</taxon>
    </lineage>
</organism>
<evidence type="ECO:0000256" key="3">
    <source>
        <dbReference type="ARBA" id="ARBA00022723"/>
    </source>
</evidence>
<dbReference type="InterPro" id="IPR001486">
    <property type="entry name" value="Hemoglobin_trunc"/>
</dbReference>
<keyword evidence="3" id="KW-0479">Metal-binding</keyword>
<proteinExistence type="inferred from homology"/>
<gene>
    <name evidence="8" type="ORF">E4U03_00965</name>
</gene>
<evidence type="ECO:0000256" key="6">
    <source>
        <dbReference type="PIRSR" id="PIRSR601486-1"/>
    </source>
</evidence>
<dbReference type="PANTHER" id="PTHR47366:SF1">
    <property type="entry name" value="TWO-ON-TWO HEMOGLOBIN-3"/>
    <property type="match status" value="1"/>
</dbReference>
<keyword evidence="1" id="KW-0813">Transport</keyword>
<dbReference type="EMBL" id="SPQC01000002">
    <property type="protein sequence ID" value="TFU24172.1"/>
    <property type="molecule type" value="Genomic_DNA"/>
</dbReference>
<comment type="similarity">
    <text evidence="5">Belongs to the truncated hemoglobin family. Group II subfamily.</text>
</comment>
<evidence type="ECO:0000256" key="4">
    <source>
        <dbReference type="ARBA" id="ARBA00023004"/>
    </source>
</evidence>
<evidence type="ECO:0000313" key="9">
    <source>
        <dbReference type="Proteomes" id="UP000297951"/>
    </source>
</evidence>
<dbReference type="RefSeq" id="WP_135011127.1">
    <property type="nucleotide sequence ID" value="NZ_JADGLK010000002.1"/>
</dbReference>
<feature type="binding site" description="distal binding residue" evidence="6">
    <location>
        <position position="146"/>
    </location>
    <ligand>
        <name>heme</name>
        <dbReference type="ChEBI" id="CHEBI:30413"/>
    </ligand>
    <ligandPart>
        <name>Fe</name>
        <dbReference type="ChEBI" id="CHEBI:18248"/>
    </ligandPart>
</feature>
<dbReference type="Gene3D" id="1.10.490.10">
    <property type="entry name" value="Globins"/>
    <property type="match status" value="1"/>
</dbReference>
<dbReference type="AlphaFoldDB" id="A0A4Y9F6Q2"/>
<protein>
    <submittedName>
        <fullName evidence="8">Globin</fullName>
    </submittedName>
</protein>
<evidence type="ECO:0000256" key="5">
    <source>
        <dbReference type="ARBA" id="ARBA00034496"/>
    </source>
</evidence>
<evidence type="ECO:0000256" key="7">
    <source>
        <dbReference type="SAM" id="MobiDB-lite"/>
    </source>
</evidence>
<comment type="caution">
    <text evidence="8">The sequence shown here is derived from an EMBL/GenBank/DDBJ whole genome shotgun (WGS) entry which is preliminary data.</text>
</comment>
<dbReference type="Pfam" id="PF01152">
    <property type="entry name" value="Bac_globin"/>
    <property type="match status" value="1"/>
</dbReference>
<feature type="region of interest" description="Disordered" evidence="7">
    <location>
        <begin position="1"/>
        <end position="24"/>
    </location>
</feature>
<evidence type="ECO:0000256" key="1">
    <source>
        <dbReference type="ARBA" id="ARBA00022448"/>
    </source>
</evidence>
<dbReference type="InterPro" id="IPR012292">
    <property type="entry name" value="Globin/Proto"/>
</dbReference>
<dbReference type="OrthoDB" id="9790913at2"/>
<evidence type="ECO:0000313" key="8">
    <source>
        <dbReference type="EMBL" id="TFU24172.1"/>
    </source>
</evidence>
<sequence>MNLPNPAFRPLSAPGEASVQTSPATETVDERSFYYQVGGRPVFEKLCREFYSRVAANPEFRAMYPEEDLGPAERRLFMFLEQYWGGPKTYQAERGHPRLRMRHSPFYIGPKERDTWLKYMREAMDTLELAPLHDAEMWVYFDRAAHAMQNRAQ</sequence>
<dbReference type="Proteomes" id="UP000297951">
    <property type="component" value="Unassembled WGS sequence"/>
</dbReference>
<reference evidence="8 9" key="1">
    <citation type="submission" date="2019-03" db="EMBL/GenBank/DDBJ databases">
        <title>Diversity of the mouse oral microbiome.</title>
        <authorList>
            <person name="Joseph S."/>
            <person name="Aduse-Opoku J."/>
            <person name="Curtis M."/>
            <person name="Wade W."/>
            <person name="Hashim A."/>
        </authorList>
    </citation>
    <scope>NUCLEOTIDE SEQUENCE [LARGE SCALE GENOMIC DNA]</scope>
    <source>
        <strain evidence="9">irhom_31</strain>
    </source>
</reference>